<dbReference type="Gene3D" id="3.40.50.720">
    <property type="entry name" value="NAD(P)-binding Rossmann-like Domain"/>
    <property type="match status" value="1"/>
</dbReference>
<evidence type="ECO:0000256" key="1">
    <source>
        <dbReference type="ARBA" id="ARBA00006484"/>
    </source>
</evidence>
<dbReference type="PANTHER" id="PTHR24320">
    <property type="entry name" value="RETINOL DEHYDROGENASE"/>
    <property type="match status" value="1"/>
</dbReference>
<dbReference type="EMBL" id="JBGFUD010010479">
    <property type="protein sequence ID" value="MFH4982920.1"/>
    <property type="molecule type" value="Genomic_DNA"/>
</dbReference>
<protein>
    <recommendedName>
        <fullName evidence="6">Retinol dehydrogenase 14</fullName>
    </recommendedName>
</protein>
<dbReference type="GO" id="GO:0016491">
    <property type="term" value="F:oxidoreductase activity"/>
    <property type="evidence" value="ECO:0007669"/>
    <property type="project" value="UniProtKB-KW"/>
</dbReference>
<gene>
    <name evidence="4" type="ORF">AB6A40_009629</name>
</gene>
<accession>A0ABD6F1W6</accession>
<evidence type="ECO:0000313" key="5">
    <source>
        <dbReference type="Proteomes" id="UP001608902"/>
    </source>
</evidence>
<proteinExistence type="inferred from homology"/>
<comment type="similarity">
    <text evidence="1">Belongs to the short-chain dehydrogenases/reductases (SDR) family.</text>
</comment>
<evidence type="ECO:0000256" key="2">
    <source>
        <dbReference type="ARBA" id="ARBA00022857"/>
    </source>
</evidence>
<dbReference type="Proteomes" id="UP001608902">
    <property type="component" value="Unassembled WGS sequence"/>
</dbReference>
<dbReference type="PANTHER" id="PTHR24320:SF282">
    <property type="entry name" value="WW DOMAIN-CONTAINING OXIDOREDUCTASE"/>
    <property type="match status" value="1"/>
</dbReference>
<evidence type="ECO:0000313" key="4">
    <source>
        <dbReference type="EMBL" id="MFH4982920.1"/>
    </source>
</evidence>
<keyword evidence="2" id="KW-0521">NADP</keyword>
<name>A0ABD6F1W6_9BILA</name>
<evidence type="ECO:0008006" key="6">
    <source>
        <dbReference type="Google" id="ProtNLM"/>
    </source>
</evidence>
<organism evidence="4 5">
    <name type="scientific">Gnathostoma spinigerum</name>
    <dbReference type="NCBI Taxonomy" id="75299"/>
    <lineage>
        <taxon>Eukaryota</taxon>
        <taxon>Metazoa</taxon>
        <taxon>Ecdysozoa</taxon>
        <taxon>Nematoda</taxon>
        <taxon>Chromadorea</taxon>
        <taxon>Rhabditida</taxon>
        <taxon>Spirurina</taxon>
        <taxon>Gnathostomatomorpha</taxon>
        <taxon>Gnathostomatoidea</taxon>
        <taxon>Gnathostomatidae</taxon>
        <taxon>Gnathostoma</taxon>
    </lineage>
</organism>
<keyword evidence="3" id="KW-0560">Oxidoreductase</keyword>
<evidence type="ECO:0000256" key="3">
    <source>
        <dbReference type="ARBA" id="ARBA00023002"/>
    </source>
</evidence>
<dbReference type="AlphaFoldDB" id="A0ABD6F1W6"/>
<sequence>MLILNAGVFAPIQKTTADGFEMAFGVNHLGHFYLTVLLLDWIRKSAPARIVIVSSRSHNHTGLTNHQSLDEKVKRLIPPSDCSQISYRLYANSKLCNVLMAMKLHRMEYNNGIHLYVLHPGTAIATGISRGFGFISKVVGFLTKPITKSLQQGAATTVYCAASGDTENDSGKYYDNCWDDEEGLSKELAHDEDLQDAVWQKSMEIIKKFEAEHPDSEH</sequence>
<dbReference type="SUPFAM" id="SSF51735">
    <property type="entry name" value="NAD(P)-binding Rossmann-fold domains"/>
    <property type="match status" value="1"/>
</dbReference>
<keyword evidence="5" id="KW-1185">Reference proteome</keyword>
<dbReference type="InterPro" id="IPR036291">
    <property type="entry name" value="NAD(P)-bd_dom_sf"/>
</dbReference>
<comment type="caution">
    <text evidence="4">The sequence shown here is derived from an EMBL/GenBank/DDBJ whole genome shotgun (WGS) entry which is preliminary data.</text>
</comment>
<reference evidence="4 5" key="1">
    <citation type="submission" date="2024-08" db="EMBL/GenBank/DDBJ databases">
        <title>Gnathostoma spinigerum genome.</title>
        <authorList>
            <person name="Gonzalez-Bertolin B."/>
            <person name="Monzon S."/>
            <person name="Zaballos A."/>
            <person name="Jimenez P."/>
            <person name="Dekumyoy P."/>
            <person name="Varona S."/>
            <person name="Cuesta I."/>
            <person name="Sumanam S."/>
            <person name="Adisakwattana P."/>
            <person name="Gasser R.B."/>
            <person name="Hernandez-Gonzalez A."/>
            <person name="Young N.D."/>
            <person name="Perteguer M.J."/>
        </authorList>
    </citation>
    <scope>NUCLEOTIDE SEQUENCE [LARGE SCALE GENOMIC DNA]</scope>
    <source>
        <strain evidence="4">AL3</strain>
        <tissue evidence="4">Liver</tissue>
    </source>
</reference>